<sequence length="325" mass="35795">MRRGENPNVLKIQGVYKGRALGDRSDIRMGLVMEYMERGSLADLQLSLNGPPPWPLAFRIIHQIALGMNFLHQLSPPLLHLDLKPSNVLLDDSLNAKLTDFGLAKVAKSSSKRIDKDDEGAAGTTSYMPPEAFYPSKYVPAFSSDVYSYGILLWSVVTGKQPYPILPNYSSLVRFRVQEGDRPDLTSLDSSQANGLGDLIDLMTRCWDSDPKSRPIFMECIGITKDVYELHKQDVPDAVCAILKHLDNKGKNRSSSPYTNPQTNSGMKLHNDPTEKRPMQEMGPLPTANGAGSFAHSNSPALPGLYCKPAARAPPPNAQRQYSAP</sequence>
<proteinExistence type="predicted"/>
<evidence type="ECO:0000256" key="1">
    <source>
        <dbReference type="SAM" id="MobiDB-lite"/>
    </source>
</evidence>
<dbReference type="Proteomes" id="UP000727407">
    <property type="component" value="Unassembled WGS sequence"/>
</dbReference>
<comment type="caution">
    <text evidence="3">The sequence shown here is derived from an EMBL/GenBank/DDBJ whole genome shotgun (WGS) entry which is preliminary data.</text>
</comment>
<dbReference type="InterPro" id="IPR001245">
    <property type="entry name" value="Ser-Thr/Tyr_kinase_cat_dom"/>
</dbReference>
<keyword evidence="3" id="KW-0418">Kinase</keyword>
<dbReference type="InterPro" id="IPR000719">
    <property type="entry name" value="Prot_kinase_dom"/>
</dbReference>
<keyword evidence="4" id="KW-1185">Reference proteome</keyword>
<accession>A0A8J4UA80</accession>
<reference evidence="3" key="1">
    <citation type="submission" date="2020-07" db="EMBL/GenBank/DDBJ databases">
        <title>Clarias magur genome sequencing, assembly and annotation.</title>
        <authorList>
            <person name="Kushwaha B."/>
            <person name="Kumar R."/>
            <person name="Das P."/>
            <person name="Joshi C.G."/>
            <person name="Kumar D."/>
            <person name="Nagpure N.S."/>
            <person name="Pandey M."/>
            <person name="Agarwal S."/>
            <person name="Srivastava S."/>
            <person name="Singh M."/>
            <person name="Sahoo L."/>
            <person name="Jayasankar P."/>
            <person name="Meher P.K."/>
            <person name="Koringa P.G."/>
            <person name="Iquebal M.A."/>
            <person name="Das S.P."/>
            <person name="Bit A."/>
            <person name="Patnaik S."/>
            <person name="Patel N."/>
            <person name="Shah T.M."/>
            <person name="Hinsu A."/>
            <person name="Jena J.K."/>
        </authorList>
    </citation>
    <scope>NUCLEOTIDE SEQUENCE</scope>
    <source>
        <strain evidence="3">CIFAMagur01</strain>
        <tissue evidence="3">Testis</tissue>
    </source>
</reference>
<feature type="compositionally biased region" description="Polar residues" evidence="1">
    <location>
        <begin position="253"/>
        <end position="266"/>
    </location>
</feature>
<feature type="non-terminal residue" evidence="3">
    <location>
        <position position="325"/>
    </location>
</feature>
<evidence type="ECO:0000259" key="2">
    <source>
        <dbReference type="PROSITE" id="PS50011"/>
    </source>
</evidence>
<keyword evidence="3" id="KW-0675">Receptor</keyword>
<feature type="region of interest" description="Disordered" evidence="1">
    <location>
        <begin position="250"/>
        <end position="325"/>
    </location>
</feature>
<dbReference type="InterPro" id="IPR008271">
    <property type="entry name" value="Ser/Thr_kinase_AS"/>
</dbReference>
<dbReference type="PANTHER" id="PTHR44329">
    <property type="entry name" value="SERINE/THREONINE-PROTEIN KINASE TNNI3K-RELATED"/>
    <property type="match status" value="1"/>
</dbReference>
<dbReference type="Gene3D" id="1.10.510.10">
    <property type="entry name" value="Transferase(Phosphotransferase) domain 1"/>
    <property type="match status" value="1"/>
</dbReference>
<feature type="domain" description="Protein kinase" evidence="2">
    <location>
        <begin position="1"/>
        <end position="228"/>
    </location>
</feature>
<dbReference type="PROSITE" id="PS00108">
    <property type="entry name" value="PROTEIN_KINASE_ST"/>
    <property type="match status" value="1"/>
</dbReference>
<dbReference type="GO" id="GO:0004706">
    <property type="term" value="F:JUN kinase kinase kinase activity"/>
    <property type="evidence" value="ECO:0007669"/>
    <property type="project" value="TreeGrafter"/>
</dbReference>
<dbReference type="GO" id="GO:0005524">
    <property type="term" value="F:ATP binding"/>
    <property type="evidence" value="ECO:0007669"/>
    <property type="project" value="InterPro"/>
</dbReference>
<evidence type="ECO:0000313" key="4">
    <source>
        <dbReference type="Proteomes" id="UP000727407"/>
    </source>
</evidence>
<dbReference type="InterPro" id="IPR011009">
    <property type="entry name" value="Kinase-like_dom_sf"/>
</dbReference>
<dbReference type="SUPFAM" id="SSF56112">
    <property type="entry name" value="Protein kinase-like (PK-like)"/>
    <property type="match status" value="1"/>
</dbReference>
<dbReference type="PANTHER" id="PTHR44329:SF297">
    <property type="entry name" value="RECEPTOR-INTERACTING SERINE_THREONINE-PROTEIN KINASE 3"/>
    <property type="match status" value="1"/>
</dbReference>
<dbReference type="OrthoDB" id="4062651at2759"/>
<dbReference type="Pfam" id="PF07714">
    <property type="entry name" value="PK_Tyr_Ser-Thr"/>
    <property type="match status" value="1"/>
</dbReference>
<organism evidence="3 4">
    <name type="scientific">Clarias magur</name>
    <name type="common">Asian catfish</name>
    <name type="synonym">Macropteronotus magur</name>
    <dbReference type="NCBI Taxonomy" id="1594786"/>
    <lineage>
        <taxon>Eukaryota</taxon>
        <taxon>Metazoa</taxon>
        <taxon>Chordata</taxon>
        <taxon>Craniata</taxon>
        <taxon>Vertebrata</taxon>
        <taxon>Euteleostomi</taxon>
        <taxon>Actinopterygii</taxon>
        <taxon>Neopterygii</taxon>
        <taxon>Teleostei</taxon>
        <taxon>Ostariophysi</taxon>
        <taxon>Siluriformes</taxon>
        <taxon>Clariidae</taxon>
        <taxon>Clarias</taxon>
    </lineage>
</organism>
<name>A0A8J4UA80_CLAMG</name>
<dbReference type="AlphaFoldDB" id="A0A8J4UA80"/>
<keyword evidence="3" id="KW-0808">Transferase</keyword>
<dbReference type="InterPro" id="IPR051681">
    <property type="entry name" value="Ser/Thr_Kinases-Pseudokinases"/>
</dbReference>
<dbReference type="SMART" id="SM00220">
    <property type="entry name" value="S_TKc"/>
    <property type="match status" value="1"/>
</dbReference>
<protein>
    <submittedName>
        <fullName evidence="3">Receptor-interacting serine/threonine-protein kinase 3-like isoform X1</fullName>
    </submittedName>
</protein>
<dbReference type="PROSITE" id="PS50011">
    <property type="entry name" value="PROTEIN_KINASE_DOM"/>
    <property type="match status" value="1"/>
</dbReference>
<gene>
    <name evidence="3" type="ORF">DAT39_008379</name>
</gene>
<feature type="compositionally biased region" description="Basic and acidic residues" evidence="1">
    <location>
        <begin position="269"/>
        <end position="279"/>
    </location>
</feature>
<dbReference type="EMBL" id="QNUK01000102">
    <property type="protein sequence ID" value="KAF5901911.1"/>
    <property type="molecule type" value="Genomic_DNA"/>
</dbReference>
<evidence type="ECO:0000313" key="3">
    <source>
        <dbReference type="EMBL" id="KAF5901911.1"/>
    </source>
</evidence>